<evidence type="ECO:0000256" key="5">
    <source>
        <dbReference type="ARBA" id="ARBA00022475"/>
    </source>
</evidence>
<gene>
    <name evidence="16" type="primary">mdlB</name>
    <name evidence="16" type="ORF">BUCINSTRO3249_0309</name>
</gene>
<comment type="subcellular location">
    <subcellularLocation>
        <location evidence="1">Cell membrane</location>
        <topology evidence="1">Multi-pass membrane protein</topology>
    </subcellularLocation>
</comment>
<evidence type="ECO:0000256" key="6">
    <source>
        <dbReference type="ARBA" id="ARBA00022692"/>
    </source>
</evidence>
<dbReference type="Pfam" id="PF00664">
    <property type="entry name" value="ABC_membrane"/>
    <property type="match status" value="1"/>
</dbReference>
<evidence type="ECO:0000256" key="12">
    <source>
        <dbReference type="ARBA" id="ARBA00040960"/>
    </source>
</evidence>
<dbReference type="InterPro" id="IPR003593">
    <property type="entry name" value="AAA+_ATPase"/>
</dbReference>
<keyword evidence="7" id="KW-0547">Nucleotide-binding</keyword>
<dbReference type="SUPFAM" id="SSF90123">
    <property type="entry name" value="ABC transporter transmembrane region"/>
    <property type="match status" value="1"/>
</dbReference>
<dbReference type="RefSeq" id="WP_158349173.1">
    <property type="nucleotide sequence ID" value="NZ_LR025085.1"/>
</dbReference>
<evidence type="ECO:0000256" key="13">
    <source>
        <dbReference type="SAM" id="Phobius"/>
    </source>
</evidence>
<organism evidence="16 17">
    <name type="scientific">Buchnera aphidicola</name>
    <name type="common">Cinara strobi</name>
    <dbReference type="NCBI Taxonomy" id="1921549"/>
    <lineage>
        <taxon>Bacteria</taxon>
        <taxon>Pseudomonadati</taxon>
        <taxon>Pseudomonadota</taxon>
        <taxon>Gammaproteobacteria</taxon>
        <taxon>Enterobacterales</taxon>
        <taxon>Erwiniaceae</taxon>
        <taxon>Buchnera</taxon>
    </lineage>
</organism>
<accession>A0A3B1E2S5</accession>
<name>A0A3B1E2S5_9GAMM</name>
<comment type="similarity">
    <text evidence="2">Belongs to the ABC transporter superfamily. Drug exporter-2 (TC 3.A.1.117) family.</text>
</comment>
<keyword evidence="10 13" id="KW-0472">Membrane</keyword>
<dbReference type="PROSITE" id="PS50929">
    <property type="entry name" value="ABC_TM1F"/>
    <property type="match status" value="1"/>
</dbReference>
<feature type="transmembrane region" description="Helical" evidence="13">
    <location>
        <begin position="166"/>
        <end position="183"/>
    </location>
</feature>
<dbReference type="InterPro" id="IPR039421">
    <property type="entry name" value="Type_1_exporter"/>
</dbReference>
<keyword evidence="9 13" id="KW-1133">Transmembrane helix</keyword>
<dbReference type="GO" id="GO:0005524">
    <property type="term" value="F:ATP binding"/>
    <property type="evidence" value="ECO:0007669"/>
    <property type="project" value="UniProtKB-KW"/>
</dbReference>
<feature type="transmembrane region" description="Helical" evidence="13">
    <location>
        <begin position="24"/>
        <end position="52"/>
    </location>
</feature>
<evidence type="ECO:0000256" key="4">
    <source>
        <dbReference type="ARBA" id="ARBA00022448"/>
    </source>
</evidence>
<dbReference type="Gene3D" id="1.20.1560.10">
    <property type="entry name" value="ABC transporter type 1, transmembrane domain"/>
    <property type="match status" value="1"/>
</dbReference>
<dbReference type="GO" id="GO:0015421">
    <property type="term" value="F:ABC-type oligopeptide transporter activity"/>
    <property type="evidence" value="ECO:0007669"/>
    <property type="project" value="TreeGrafter"/>
</dbReference>
<dbReference type="GO" id="GO:0005886">
    <property type="term" value="C:plasma membrane"/>
    <property type="evidence" value="ECO:0007669"/>
    <property type="project" value="UniProtKB-SubCell"/>
</dbReference>
<evidence type="ECO:0000313" key="17">
    <source>
        <dbReference type="Proteomes" id="UP000271849"/>
    </source>
</evidence>
<comment type="catalytic activity">
    <reaction evidence="11">
        <text>ATP + H2O + xenobioticSide 1 = ADP + phosphate + xenobioticSide 2.</text>
        <dbReference type="EC" id="7.6.2.2"/>
    </reaction>
</comment>
<dbReference type="GO" id="GO:0008559">
    <property type="term" value="F:ABC-type xenobiotic transporter activity"/>
    <property type="evidence" value="ECO:0007669"/>
    <property type="project" value="UniProtKB-EC"/>
</dbReference>
<keyword evidence="4" id="KW-0813">Transport</keyword>
<evidence type="ECO:0000313" key="16">
    <source>
        <dbReference type="EMBL" id="VAX76750.1"/>
    </source>
</evidence>
<evidence type="ECO:0000259" key="14">
    <source>
        <dbReference type="PROSITE" id="PS50893"/>
    </source>
</evidence>
<evidence type="ECO:0000256" key="3">
    <source>
        <dbReference type="ARBA" id="ARBA00012191"/>
    </source>
</evidence>
<dbReference type="PROSITE" id="PS50893">
    <property type="entry name" value="ABC_TRANSPORTER_2"/>
    <property type="match status" value="1"/>
</dbReference>
<feature type="domain" description="ABC transporter" evidence="14">
    <location>
        <begin position="342"/>
        <end position="576"/>
    </location>
</feature>
<dbReference type="EC" id="7.6.2.2" evidence="3"/>
<dbReference type="AlphaFoldDB" id="A0A3B1E2S5"/>
<dbReference type="OrthoDB" id="9806127at2"/>
<dbReference type="PANTHER" id="PTHR43394">
    <property type="entry name" value="ATP-DEPENDENT PERMEASE MDL1, MITOCHONDRIAL"/>
    <property type="match status" value="1"/>
</dbReference>
<evidence type="ECO:0000256" key="1">
    <source>
        <dbReference type="ARBA" id="ARBA00004651"/>
    </source>
</evidence>
<keyword evidence="6 13" id="KW-0812">Transmembrane</keyword>
<evidence type="ECO:0000256" key="11">
    <source>
        <dbReference type="ARBA" id="ARBA00034018"/>
    </source>
</evidence>
<dbReference type="Pfam" id="PF00005">
    <property type="entry name" value="ABC_tran"/>
    <property type="match status" value="1"/>
</dbReference>
<feature type="domain" description="ABC transmembrane type-1" evidence="15">
    <location>
        <begin position="29"/>
        <end position="311"/>
    </location>
</feature>
<evidence type="ECO:0000256" key="10">
    <source>
        <dbReference type="ARBA" id="ARBA00023136"/>
    </source>
</evidence>
<dbReference type="PROSITE" id="PS00211">
    <property type="entry name" value="ABC_TRANSPORTER_1"/>
    <property type="match status" value="1"/>
</dbReference>
<feature type="transmembrane region" description="Helical" evidence="13">
    <location>
        <begin position="139"/>
        <end position="160"/>
    </location>
</feature>
<evidence type="ECO:0000256" key="7">
    <source>
        <dbReference type="ARBA" id="ARBA00022741"/>
    </source>
</evidence>
<dbReference type="InterPro" id="IPR027417">
    <property type="entry name" value="P-loop_NTPase"/>
</dbReference>
<dbReference type="Proteomes" id="UP000271849">
    <property type="component" value="Chromosome"/>
</dbReference>
<dbReference type="SUPFAM" id="SSF52540">
    <property type="entry name" value="P-loop containing nucleoside triphosphate hydrolases"/>
    <property type="match status" value="1"/>
</dbReference>
<dbReference type="PANTHER" id="PTHR43394:SF1">
    <property type="entry name" value="ATP-BINDING CASSETTE SUB-FAMILY B MEMBER 10, MITOCHONDRIAL"/>
    <property type="match status" value="1"/>
</dbReference>
<feature type="transmembrane region" description="Helical" evidence="13">
    <location>
        <begin position="251"/>
        <end position="275"/>
    </location>
</feature>
<dbReference type="FunFam" id="3.40.50.300:FF:000604">
    <property type="entry name" value="ABC transporter B family member 28"/>
    <property type="match status" value="1"/>
</dbReference>
<sequence>MEENKYSSWKIIKRLLSYYNKKKYLLLSSCILILFSIITEISSPIILSNFIANIIKNHTVKLTSILYLAISFITLQISSSLLCYFYTIQFNSMSTNIIKKIRIKILTIALQQPMEFFDKKPISSVITKITNDTESIKEFYDTILSSLIKNIVLFSMILITMFTLEWHMALITSIITPILILIIRTHKYHSKPSIQKIKSYASQLNTKINEIISGITVIQQFNQEKKFIKKIATLNKKIYFHKMQILKIDGILLRPLLNLISAILLSCIVMTLKLFPIVTLKISVLHAFINYLRYLNEPLVIITNQQSILQQVIVSSQRVFKFIDLPIQKYGEDTQLLQSGEIKIKNIYFSYPNTKKNILEKININIPDKSFIALVGKTGSGKTTLSNLISGYYKTTKGKIYLDKKPINTLSNKTLRKSISIVQQEPTIICDSLIKNISLGRNIKKKDIIKVIDKSQLKTLVNTLPKGYKSVLGKNGESLSQGQKQLIGIARILVSNPKILIFDEATASIDSESEQKIQKILSEIKKKSTVIVIAHRLSTVIDADMIIVLNKGKIIEKGKHKKLLKNKNLYYKMYKNQLKNK</sequence>
<dbReference type="EMBL" id="LR025085">
    <property type="protein sequence ID" value="VAX76750.1"/>
    <property type="molecule type" value="Genomic_DNA"/>
</dbReference>
<keyword evidence="5" id="KW-1003">Cell membrane</keyword>
<evidence type="ECO:0000256" key="2">
    <source>
        <dbReference type="ARBA" id="ARBA00006526"/>
    </source>
</evidence>
<dbReference type="GO" id="GO:0005737">
    <property type="term" value="C:cytoplasm"/>
    <property type="evidence" value="ECO:0007669"/>
    <property type="project" value="UniProtKB-ARBA"/>
</dbReference>
<keyword evidence="16" id="KW-0378">Hydrolase</keyword>
<dbReference type="CDD" id="cd18544">
    <property type="entry name" value="ABC_6TM_TmrA_like"/>
    <property type="match status" value="1"/>
</dbReference>
<dbReference type="InterPro" id="IPR003439">
    <property type="entry name" value="ABC_transporter-like_ATP-bd"/>
</dbReference>
<protein>
    <recommendedName>
        <fullName evidence="12">Multidrug resistance-like ATP-binding protein MdlB</fullName>
        <ecNumber evidence="3">7.6.2.2</ecNumber>
    </recommendedName>
</protein>
<proteinExistence type="inferred from homology"/>
<dbReference type="GO" id="GO:0016887">
    <property type="term" value="F:ATP hydrolysis activity"/>
    <property type="evidence" value="ECO:0007669"/>
    <property type="project" value="InterPro"/>
</dbReference>
<reference evidence="17" key="1">
    <citation type="submission" date="2018-09" db="EMBL/GenBank/DDBJ databases">
        <authorList>
            <person name="Manzano-Marin A."/>
            <person name="Manzano-Marin A."/>
        </authorList>
    </citation>
    <scope>NUCLEOTIDE SEQUENCE [LARGE SCALE GENOMIC DNA]</scope>
    <source>
        <strain evidence="17">BuCistrobi</strain>
    </source>
</reference>
<evidence type="ECO:0000256" key="9">
    <source>
        <dbReference type="ARBA" id="ARBA00022989"/>
    </source>
</evidence>
<dbReference type="InterPro" id="IPR011527">
    <property type="entry name" value="ABC1_TM_dom"/>
</dbReference>
<evidence type="ECO:0000259" key="15">
    <source>
        <dbReference type="PROSITE" id="PS50929"/>
    </source>
</evidence>
<feature type="transmembrane region" description="Helical" evidence="13">
    <location>
        <begin position="64"/>
        <end position="86"/>
    </location>
</feature>
<dbReference type="SMART" id="SM00382">
    <property type="entry name" value="AAA"/>
    <property type="match status" value="1"/>
</dbReference>
<dbReference type="Gene3D" id="3.40.50.300">
    <property type="entry name" value="P-loop containing nucleotide triphosphate hydrolases"/>
    <property type="match status" value="1"/>
</dbReference>
<evidence type="ECO:0000256" key="8">
    <source>
        <dbReference type="ARBA" id="ARBA00022840"/>
    </source>
</evidence>
<dbReference type="InterPro" id="IPR017871">
    <property type="entry name" value="ABC_transporter-like_CS"/>
</dbReference>
<dbReference type="STRING" id="1921549.GCA_900128825_00311"/>
<keyword evidence="8 16" id="KW-0067">ATP-binding</keyword>
<dbReference type="InterPro" id="IPR036640">
    <property type="entry name" value="ABC1_TM_sf"/>
</dbReference>